<feature type="compositionally biased region" description="Polar residues" evidence="1">
    <location>
        <begin position="376"/>
        <end position="399"/>
    </location>
</feature>
<sequence>MVEVKSAKVKALAEILSRDPHFERVLKNNDVYKVAEKIKLGLEYFAFKIKNGWERYDFETCRILYEEQRRMKAWKKGKKPIYEIEPQSNSIPSYSTSDNNYSSNIYEMIYEVGESSANGDCRSMHEFEHQSISSNSYSKAKGKRSMYEAYEGKGKKPMYVTKEDKVDKEDMGIKIVPGEFPPMIFDNVEDIAMFIPATSKIPEPKSTAPITSKRTKSKRSRQEKQDESYGLPSSSKAAMTAAMTSIKSLNVASTITAISSSNIASTSTNANINVSPNTFLWNELWNTAAKQNPENAITSESPGEIFHRLWAEHRDTEPGPALAPMEMEPLDNWTTTDLMFSDSILSHMPTIPSSSSSQSLQPLANLLSHMPTIPSSTQSLTNLSPMQTINPTNPHTWPSISIEGPQEPPRTPPHQIRSALDNHSTPGSAFSISEFINMSPDKPDNH</sequence>
<evidence type="ECO:0000256" key="1">
    <source>
        <dbReference type="SAM" id="MobiDB-lite"/>
    </source>
</evidence>
<accession>A0A9N8VPM3</accession>
<feature type="compositionally biased region" description="Polar residues" evidence="1">
    <location>
        <begin position="421"/>
        <end position="436"/>
    </location>
</feature>
<feature type="region of interest" description="Disordered" evidence="1">
    <location>
        <begin position="202"/>
        <end position="235"/>
    </location>
</feature>
<evidence type="ECO:0000313" key="3">
    <source>
        <dbReference type="Proteomes" id="UP000789706"/>
    </source>
</evidence>
<reference evidence="2" key="1">
    <citation type="submission" date="2021-06" db="EMBL/GenBank/DDBJ databases">
        <authorList>
            <person name="Kallberg Y."/>
            <person name="Tangrot J."/>
            <person name="Rosling A."/>
        </authorList>
    </citation>
    <scope>NUCLEOTIDE SEQUENCE</scope>
    <source>
        <strain evidence="2">AZ414A</strain>
    </source>
</reference>
<protein>
    <submittedName>
        <fullName evidence="2">3806_t:CDS:1</fullName>
    </submittedName>
</protein>
<gene>
    <name evidence="2" type="ORF">DEBURN_LOCUS2750</name>
</gene>
<keyword evidence="3" id="KW-1185">Reference proteome</keyword>
<proteinExistence type="predicted"/>
<feature type="region of interest" description="Disordered" evidence="1">
    <location>
        <begin position="376"/>
        <end position="446"/>
    </location>
</feature>
<name>A0A9N8VPM3_9GLOM</name>
<organism evidence="2 3">
    <name type="scientific">Diversispora eburnea</name>
    <dbReference type="NCBI Taxonomy" id="1213867"/>
    <lineage>
        <taxon>Eukaryota</taxon>
        <taxon>Fungi</taxon>
        <taxon>Fungi incertae sedis</taxon>
        <taxon>Mucoromycota</taxon>
        <taxon>Glomeromycotina</taxon>
        <taxon>Glomeromycetes</taxon>
        <taxon>Diversisporales</taxon>
        <taxon>Diversisporaceae</taxon>
        <taxon>Diversispora</taxon>
    </lineage>
</organism>
<comment type="caution">
    <text evidence="2">The sequence shown here is derived from an EMBL/GenBank/DDBJ whole genome shotgun (WGS) entry which is preliminary data.</text>
</comment>
<evidence type="ECO:0000313" key="2">
    <source>
        <dbReference type="EMBL" id="CAG8462393.1"/>
    </source>
</evidence>
<dbReference type="EMBL" id="CAJVPK010000156">
    <property type="protein sequence ID" value="CAG8462393.1"/>
    <property type="molecule type" value="Genomic_DNA"/>
</dbReference>
<dbReference type="Proteomes" id="UP000789706">
    <property type="component" value="Unassembled WGS sequence"/>
</dbReference>
<dbReference type="AlphaFoldDB" id="A0A9N8VPM3"/>
<dbReference type="OrthoDB" id="2359117at2759"/>